<evidence type="ECO:0000259" key="13">
    <source>
        <dbReference type="Pfam" id="PF00593"/>
    </source>
</evidence>
<dbReference type="Pfam" id="PF07715">
    <property type="entry name" value="Plug"/>
    <property type="match status" value="1"/>
</dbReference>
<gene>
    <name evidence="15" type="ORF">GO493_18815</name>
</gene>
<comment type="subcellular location">
    <subcellularLocation>
        <location evidence="1 10">Cell outer membrane</location>
        <topology evidence="1 10">Multi-pass membrane protein</topology>
    </subcellularLocation>
</comment>
<dbReference type="Gene3D" id="2.40.170.20">
    <property type="entry name" value="TonB-dependent receptor, beta-barrel domain"/>
    <property type="match status" value="1"/>
</dbReference>
<dbReference type="AlphaFoldDB" id="A0A7K1U7L6"/>
<feature type="domain" description="TonB-dependent receptor-like beta-barrel" evidence="13">
    <location>
        <begin position="302"/>
        <end position="776"/>
    </location>
</feature>
<feature type="domain" description="TonB-dependent receptor plug" evidence="14">
    <location>
        <begin position="119"/>
        <end position="223"/>
    </location>
</feature>
<evidence type="ECO:0000313" key="15">
    <source>
        <dbReference type="EMBL" id="MVT10332.1"/>
    </source>
</evidence>
<evidence type="ECO:0000256" key="9">
    <source>
        <dbReference type="ARBA" id="ARBA00023237"/>
    </source>
</evidence>
<dbReference type="RefSeq" id="WP_157307778.1">
    <property type="nucleotide sequence ID" value="NZ_WRXN01000008.1"/>
</dbReference>
<evidence type="ECO:0000256" key="4">
    <source>
        <dbReference type="ARBA" id="ARBA00022692"/>
    </source>
</evidence>
<sequence>MKNILSIVLVSLFVTSLKAQTVTIQGKVTSDNKPVPYAGITLMGTGFGGIADSSGNYLIKNVPRGNYILQASYLGYEHFEKRVSLGAADKIKLDILLVAGNKMLNELVVTGVSRATLIRENPVAIVSVSPKQIEQTSESNIIDVLVKNVPGLNAVKTGPNISKPFIRGLGYNRVLTLYDGIRQEGQQWGDEHGIEVDAYNIDRAEVIKGPASLMYGSDALAGVVSFFPFIPDYNDGRLHGKITSEYQTNNNLTGEGLRLDYNKAHFLFAVRGSYRMAKDYRNPVDGRVYLTNFNEKNLSALLGYKTDKGFTHFNFTLYDNRQGIPDGSRDSLTRKFTRQIYEGDQDTVKNRPVVSEADLNSYKVPALSQHIQHYRAYLHSFYQAGNGSVDLLSGVQQNIRREYNHPTAPGQAGMYVRLNTFNYGLRYNAPQFAGIETSIGLNGMLQNNKSLDATDFPIPDYNLHDGGVYIHTKWKYDKLNVSGGIRYDIRSVQWNDFYIKANSITGFDEHINIPDTANSTLQFAGYKKNFQGLSASLGATFQATSQISLKANIGRAYRAPNITEMASNGLDPGAHIIYLGNKGFSPEFSLQEDIGVSARFRDFSADLSLFNNNIRNYIYLNLVTGANGNAVTDAQGNKTYQYQQSAAQLYGTEIWFAIHPENLRGFRFDNSLAVVYGFNKKAVYKYKGVDGEYLPFIPPLKLLSSVSQVIKPVSKYFSSLTPKIEMEFSAAQNRYLGLNNTETPTPAYTLFNVSLSTEVKYSGTRTLQVQFQVNNLFDVAYQSNLSRLKYFEYYAQSPNGRSGIYNMGRNIGVKVAVPF</sequence>
<dbReference type="Pfam" id="PF00593">
    <property type="entry name" value="TonB_dep_Rec_b-barrel"/>
    <property type="match status" value="1"/>
</dbReference>
<keyword evidence="5 12" id="KW-0732">Signal</keyword>
<dbReference type="Proteomes" id="UP000461730">
    <property type="component" value="Unassembled WGS sequence"/>
</dbReference>
<evidence type="ECO:0000313" key="16">
    <source>
        <dbReference type="Proteomes" id="UP000461730"/>
    </source>
</evidence>
<dbReference type="Gene3D" id="2.170.130.10">
    <property type="entry name" value="TonB-dependent receptor, plug domain"/>
    <property type="match status" value="1"/>
</dbReference>
<dbReference type="PANTHER" id="PTHR30069:SF29">
    <property type="entry name" value="HEMOGLOBIN AND HEMOGLOBIN-HAPTOGLOBIN-BINDING PROTEIN 1-RELATED"/>
    <property type="match status" value="1"/>
</dbReference>
<accession>A0A7K1U7L6</accession>
<dbReference type="InterPro" id="IPR008969">
    <property type="entry name" value="CarboxyPept-like_regulatory"/>
</dbReference>
<dbReference type="InterPro" id="IPR037066">
    <property type="entry name" value="Plug_dom_sf"/>
</dbReference>
<evidence type="ECO:0000256" key="2">
    <source>
        <dbReference type="ARBA" id="ARBA00022448"/>
    </source>
</evidence>
<dbReference type="InterPro" id="IPR000531">
    <property type="entry name" value="Beta-barrel_TonB"/>
</dbReference>
<dbReference type="EMBL" id="WRXN01000008">
    <property type="protein sequence ID" value="MVT10332.1"/>
    <property type="molecule type" value="Genomic_DNA"/>
</dbReference>
<evidence type="ECO:0000256" key="12">
    <source>
        <dbReference type="SAM" id="SignalP"/>
    </source>
</evidence>
<dbReference type="GO" id="GO:0044718">
    <property type="term" value="P:siderophore transmembrane transport"/>
    <property type="evidence" value="ECO:0007669"/>
    <property type="project" value="TreeGrafter"/>
</dbReference>
<keyword evidence="4 10" id="KW-0812">Transmembrane</keyword>
<dbReference type="PROSITE" id="PS52016">
    <property type="entry name" value="TONB_DEPENDENT_REC_3"/>
    <property type="match status" value="1"/>
</dbReference>
<keyword evidence="7 10" id="KW-0472">Membrane</keyword>
<evidence type="ECO:0000256" key="1">
    <source>
        <dbReference type="ARBA" id="ARBA00004571"/>
    </source>
</evidence>
<keyword evidence="3 10" id="KW-1134">Transmembrane beta strand</keyword>
<evidence type="ECO:0000256" key="5">
    <source>
        <dbReference type="ARBA" id="ARBA00022729"/>
    </source>
</evidence>
<dbReference type="SUPFAM" id="SSF49464">
    <property type="entry name" value="Carboxypeptidase regulatory domain-like"/>
    <property type="match status" value="1"/>
</dbReference>
<dbReference type="Gene3D" id="2.60.40.1120">
    <property type="entry name" value="Carboxypeptidase-like, regulatory domain"/>
    <property type="match status" value="1"/>
</dbReference>
<keyword evidence="2 10" id="KW-0813">Transport</keyword>
<dbReference type="InterPro" id="IPR012910">
    <property type="entry name" value="Plug_dom"/>
</dbReference>
<evidence type="ECO:0000256" key="10">
    <source>
        <dbReference type="PROSITE-ProRule" id="PRU01360"/>
    </source>
</evidence>
<evidence type="ECO:0000256" key="8">
    <source>
        <dbReference type="ARBA" id="ARBA00023170"/>
    </source>
</evidence>
<reference evidence="15 16" key="1">
    <citation type="submission" date="2019-12" db="EMBL/GenBank/DDBJ databases">
        <title>Chitinophaga sp. strain ysch24 (GDMCC 1.1355), whole genome shotgun sequence.</title>
        <authorList>
            <person name="Zhang X."/>
        </authorList>
    </citation>
    <scope>NUCLEOTIDE SEQUENCE [LARGE SCALE GENOMIC DNA]</scope>
    <source>
        <strain evidence="16">ysch24</strain>
    </source>
</reference>
<dbReference type="GO" id="GO:0009279">
    <property type="term" value="C:cell outer membrane"/>
    <property type="evidence" value="ECO:0007669"/>
    <property type="project" value="UniProtKB-SubCell"/>
</dbReference>
<evidence type="ECO:0000259" key="14">
    <source>
        <dbReference type="Pfam" id="PF07715"/>
    </source>
</evidence>
<name>A0A7K1U7L6_9BACT</name>
<dbReference type="GO" id="GO:0015344">
    <property type="term" value="F:siderophore uptake transmembrane transporter activity"/>
    <property type="evidence" value="ECO:0007669"/>
    <property type="project" value="TreeGrafter"/>
</dbReference>
<comment type="caution">
    <text evidence="15">The sequence shown here is derived from an EMBL/GenBank/DDBJ whole genome shotgun (WGS) entry which is preliminary data.</text>
</comment>
<dbReference type="SUPFAM" id="SSF56935">
    <property type="entry name" value="Porins"/>
    <property type="match status" value="1"/>
</dbReference>
<dbReference type="InterPro" id="IPR039426">
    <property type="entry name" value="TonB-dep_rcpt-like"/>
</dbReference>
<keyword evidence="16" id="KW-1185">Reference proteome</keyword>
<evidence type="ECO:0000256" key="11">
    <source>
        <dbReference type="RuleBase" id="RU003357"/>
    </source>
</evidence>
<evidence type="ECO:0000256" key="7">
    <source>
        <dbReference type="ARBA" id="ARBA00023136"/>
    </source>
</evidence>
<keyword evidence="9 10" id="KW-0998">Cell outer membrane</keyword>
<evidence type="ECO:0000256" key="3">
    <source>
        <dbReference type="ARBA" id="ARBA00022452"/>
    </source>
</evidence>
<evidence type="ECO:0000256" key="6">
    <source>
        <dbReference type="ARBA" id="ARBA00023077"/>
    </source>
</evidence>
<dbReference type="Pfam" id="PF13715">
    <property type="entry name" value="CarbopepD_reg_2"/>
    <property type="match status" value="1"/>
</dbReference>
<feature type="chain" id="PRO_5029726301" evidence="12">
    <location>
        <begin position="20"/>
        <end position="819"/>
    </location>
</feature>
<protein>
    <submittedName>
        <fullName evidence="15">TonB-dependent receptor</fullName>
    </submittedName>
</protein>
<keyword evidence="8 15" id="KW-0675">Receptor</keyword>
<comment type="similarity">
    <text evidence="10 11">Belongs to the TonB-dependent receptor family.</text>
</comment>
<dbReference type="InterPro" id="IPR036942">
    <property type="entry name" value="Beta-barrel_TonB_sf"/>
</dbReference>
<keyword evidence="6 11" id="KW-0798">TonB box</keyword>
<proteinExistence type="inferred from homology"/>
<organism evidence="15 16">
    <name type="scientific">Chitinophaga tropicalis</name>
    <dbReference type="NCBI Taxonomy" id="2683588"/>
    <lineage>
        <taxon>Bacteria</taxon>
        <taxon>Pseudomonadati</taxon>
        <taxon>Bacteroidota</taxon>
        <taxon>Chitinophagia</taxon>
        <taxon>Chitinophagales</taxon>
        <taxon>Chitinophagaceae</taxon>
        <taxon>Chitinophaga</taxon>
    </lineage>
</organism>
<dbReference type="PANTHER" id="PTHR30069">
    <property type="entry name" value="TONB-DEPENDENT OUTER MEMBRANE RECEPTOR"/>
    <property type="match status" value="1"/>
</dbReference>
<feature type="signal peptide" evidence="12">
    <location>
        <begin position="1"/>
        <end position="19"/>
    </location>
</feature>